<dbReference type="PANTHER" id="PTHR24286:SF24">
    <property type="entry name" value="LANOSTEROL 14-ALPHA DEMETHYLASE"/>
    <property type="match status" value="1"/>
</dbReference>
<keyword evidence="6" id="KW-0408">Iron</keyword>
<dbReference type="EMBL" id="WKKI01000049">
    <property type="protein sequence ID" value="MRX73881.1"/>
    <property type="molecule type" value="Genomic_DNA"/>
</dbReference>
<dbReference type="PANTHER" id="PTHR24286">
    <property type="entry name" value="CYTOCHROME P450 26"/>
    <property type="match status" value="1"/>
</dbReference>
<dbReference type="OrthoDB" id="9764248at2"/>
<evidence type="ECO:0000313" key="9">
    <source>
        <dbReference type="Proteomes" id="UP000448867"/>
    </source>
</evidence>
<dbReference type="GO" id="GO:0004497">
    <property type="term" value="F:monooxygenase activity"/>
    <property type="evidence" value="ECO:0007669"/>
    <property type="project" value="UniProtKB-KW"/>
</dbReference>
<evidence type="ECO:0000313" key="8">
    <source>
        <dbReference type="EMBL" id="MRX73881.1"/>
    </source>
</evidence>
<comment type="similarity">
    <text evidence="2">Belongs to the cytochrome P450 family.</text>
</comment>
<protein>
    <submittedName>
        <fullName evidence="8">Cytochrome P450</fullName>
    </submittedName>
</protein>
<dbReference type="Pfam" id="PF00067">
    <property type="entry name" value="p450"/>
    <property type="match status" value="1"/>
</dbReference>
<evidence type="ECO:0000256" key="6">
    <source>
        <dbReference type="ARBA" id="ARBA00023004"/>
    </source>
</evidence>
<dbReference type="GO" id="GO:0005506">
    <property type="term" value="F:iron ion binding"/>
    <property type="evidence" value="ECO:0007669"/>
    <property type="project" value="InterPro"/>
</dbReference>
<sequence length="418" mass="47896">MAEKRAIPVEEGLDHSIKLLGEGYQFILNRRKSFESNIFETRLLAQKAICLTGKEGAQLFYDNDKFKREGAAPGRVQKTLFGVGGVQGLDGEAHHHRKGMFMSIMSKEARAEVSKLTYQYWDRAAAEWEQKDSVILYEEAKKILTQVACDWVGVPLKEDEVEERAEQLGDMFESAAAVGPKHWKGRRSRTNAEEWMEELVEMVRREDVKVSKEKALYTFSMHRDLKGNLLEADVVAVELLNLLRPTVAISVYIAFTGLAVHQHADKAEAVTSGDPDKLRNFVQEVRRFYPFFPFTAALVKEDFEWNGYLFEKDTLTLLDLYGTCHHPEEWENPDLFQPERFETWDGSPFDFIPQGGGEFDIGHRCAGEWITVDIMQASLDYLVNKMMYDLPEQDLTFSFTQIPSLPESKIVMSDVKRV</sequence>
<dbReference type="SUPFAM" id="SSF48264">
    <property type="entry name" value="Cytochrome P450"/>
    <property type="match status" value="1"/>
</dbReference>
<comment type="cofactor">
    <cofactor evidence="1">
        <name>heme</name>
        <dbReference type="ChEBI" id="CHEBI:30413"/>
    </cofactor>
</comment>
<evidence type="ECO:0000256" key="1">
    <source>
        <dbReference type="ARBA" id="ARBA00001971"/>
    </source>
</evidence>
<reference evidence="8 9" key="1">
    <citation type="submission" date="2019-11" db="EMBL/GenBank/DDBJ databases">
        <title>Bacillus lacus genome.</title>
        <authorList>
            <person name="Allen C.J."/>
            <person name="Newman J.D."/>
        </authorList>
    </citation>
    <scope>NUCLEOTIDE SEQUENCE [LARGE SCALE GENOMIC DNA]</scope>
    <source>
        <strain evidence="8 9">KCTC 33946</strain>
    </source>
</reference>
<keyword evidence="9" id="KW-1185">Reference proteome</keyword>
<evidence type="ECO:0000256" key="2">
    <source>
        <dbReference type="ARBA" id="ARBA00010617"/>
    </source>
</evidence>
<dbReference type="Proteomes" id="UP000448867">
    <property type="component" value="Unassembled WGS sequence"/>
</dbReference>
<keyword evidence="5" id="KW-0560">Oxidoreductase</keyword>
<evidence type="ECO:0000256" key="5">
    <source>
        <dbReference type="ARBA" id="ARBA00023002"/>
    </source>
</evidence>
<dbReference type="AlphaFoldDB" id="A0A7X2LZX0"/>
<proteinExistence type="inferred from homology"/>
<comment type="caution">
    <text evidence="8">The sequence shown here is derived from an EMBL/GenBank/DDBJ whole genome shotgun (WGS) entry which is preliminary data.</text>
</comment>
<keyword evidence="4" id="KW-0479">Metal-binding</keyword>
<dbReference type="GO" id="GO:0016705">
    <property type="term" value="F:oxidoreductase activity, acting on paired donors, with incorporation or reduction of molecular oxygen"/>
    <property type="evidence" value="ECO:0007669"/>
    <property type="project" value="InterPro"/>
</dbReference>
<organism evidence="8 9">
    <name type="scientific">Metabacillus lacus</name>
    <dbReference type="NCBI Taxonomy" id="1983721"/>
    <lineage>
        <taxon>Bacteria</taxon>
        <taxon>Bacillati</taxon>
        <taxon>Bacillota</taxon>
        <taxon>Bacilli</taxon>
        <taxon>Bacillales</taxon>
        <taxon>Bacillaceae</taxon>
        <taxon>Metabacillus</taxon>
    </lineage>
</organism>
<name>A0A7X2LZX0_9BACI</name>
<dbReference type="GO" id="GO:0020037">
    <property type="term" value="F:heme binding"/>
    <property type="evidence" value="ECO:0007669"/>
    <property type="project" value="InterPro"/>
</dbReference>
<dbReference type="Gene3D" id="1.10.630.10">
    <property type="entry name" value="Cytochrome P450"/>
    <property type="match status" value="1"/>
</dbReference>
<dbReference type="CDD" id="cd11067">
    <property type="entry name" value="CYP152"/>
    <property type="match status" value="1"/>
</dbReference>
<dbReference type="GO" id="GO:0016125">
    <property type="term" value="P:sterol metabolic process"/>
    <property type="evidence" value="ECO:0007669"/>
    <property type="project" value="TreeGrafter"/>
</dbReference>
<dbReference type="InterPro" id="IPR036396">
    <property type="entry name" value="Cyt_P450_sf"/>
</dbReference>
<evidence type="ECO:0000256" key="3">
    <source>
        <dbReference type="ARBA" id="ARBA00022617"/>
    </source>
</evidence>
<keyword evidence="3" id="KW-0349">Heme</keyword>
<dbReference type="InterPro" id="IPR001128">
    <property type="entry name" value="Cyt_P450"/>
</dbReference>
<evidence type="ECO:0000256" key="7">
    <source>
        <dbReference type="ARBA" id="ARBA00023033"/>
    </source>
</evidence>
<accession>A0A7X2LZX0</accession>
<dbReference type="RefSeq" id="WP_154309339.1">
    <property type="nucleotide sequence ID" value="NZ_WKKI01000049.1"/>
</dbReference>
<gene>
    <name evidence="8" type="ORF">GJU40_17235</name>
</gene>
<keyword evidence="7" id="KW-0503">Monooxygenase</keyword>
<evidence type="ECO:0000256" key="4">
    <source>
        <dbReference type="ARBA" id="ARBA00022723"/>
    </source>
</evidence>